<dbReference type="GO" id="GO:0016020">
    <property type="term" value="C:membrane"/>
    <property type="evidence" value="ECO:0007669"/>
    <property type="project" value="InterPro"/>
</dbReference>
<dbReference type="Pfam" id="PF13185">
    <property type="entry name" value="GAF_2"/>
    <property type="match status" value="2"/>
</dbReference>
<dbReference type="Pfam" id="PF02518">
    <property type="entry name" value="HATPase_c"/>
    <property type="match status" value="1"/>
</dbReference>
<keyword evidence="3" id="KW-0902">Two-component regulatory system</keyword>
<proteinExistence type="predicted"/>
<dbReference type="InterPro" id="IPR003594">
    <property type="entry name" value="HATPase_dom"/>
</dbReference>
<accession>A0A1B1KHC8</accession>
<reference evidence="6 7" key="1">
    <citation type="submission" date="2014-07" db="EMBL/GenBank/DDBJ databases">
        <authorList>
            <person name="Zhang J.E."/>
            <person name="Yang H."/>
            <person name="Guo J."/>
            <person name="Deng Z."/>
            <person name="Luo H."/>
            <person name="Luo M."/>
            <person name="Zhao B."/>
        </authorList>
    </citation>
    <scope>NUCLEOTIDE SEQUENCE [LARGE SCALE GENOMIC DNA]</scope>
    <source>
        <strain evidence="6 7">1CP</strain>
        <plasmid evidence="7">Plasmid pr1cp1</plasmid>
    </source>
</reference>
<organism evidence="6 7">
    <name type="scientific">Rhodococcus opacus</name>
    <name type="common">Nocardia opaca</name>
    <dbReference type="NCBI Taxonomy" id="37919"/>
    <lineage>
        <taxon>Bacteria</taxon>
        <taxon>Bacillati</taxon>
        <taxon>Actinomycetota</taxon>
        <taxon>Actinomycetes</taxon>
        <taxon>Mycobacteriales</taxon>
        <taxon>Nocardiaceae</taxon>
        <taxon>Rhodococcus</taxon>
    </lineage>
</organism>
<evidence type="ECO:0000256" key="4">
    <source>
        <dbReference type="SAM" id="MobiDB-lite"/>
    </source>
</evidence>
<dbReference type="Pfam" id="PF07730">
    <property type="entry name" value="HisKA_3"/>
    <property type="match status" value="1"/>
</dbReference>
<dbReference type="InterPro" id="IPR029016">
    <property type="entry name" value="GAF-like_dom_sf"/>
</dbReference>
<dbReference type="InterPro" id="IPR003018">
    <property type="entry name" value="GAF"/>
</dbReference>
<dbReference type="InterPro" id="IPR050482">
    <property type="entry name" value="Sensor_HK_TwoCompSys"/>
</dbReference>
<evidence type="ECO:0000313" key="6">
    <source>
        <dbReference type="EMBL" id="ANS32016.1"/>
    </source>
</evidence>
<evidence type="ECO:0000256" key="3">
    <source>
        <dbReference type="ARBA" id="ARBA00023012"/>
    </source>
</evidence>
<dbReference type="AlphaFoldDB" id="A0A1B1KHC8"/>
<dbReference type="PANTHER" id="PTHR24421">
    <property type="entry name" value="NITRATE/NITRITE SENSOR PROTEIN NARX-RELATED"/>
    <property type="match status" value="1"/>
</dbReference>
<geneLocation type="plasmid" evidence="7">
    <name>pr1cp1</name>
</geneLocation>
<gene>
    <name evidence="6" type="primary">devS</name>
    <name evidence="6" type="ORF">R1CP_37050</name>
</gene>
<dbReference type="InterPro" id="IPR036890">
    <property type="entry name" value="HATPase_C_sf"/>
</dbReference>
<dbReference type="SUPFAM" id="SSF55781">
    <property type="entry name" value="GAF domain-like"/>
    <property type="match status" value="2"/>
</dbReference>
<dbReference type="SUPFAM" id="SSF55874">
    <property type="entry name" value="ATPase domain of HSP90 chaperone/DNA topoisomerase II/histidine kinase"/>
    <property type="match status" value="1"/>
</dbReference>
<evidence type="ECO:0000313" key="7">
    <source>
        <dbReference type="Proteomes" id="UP000186108"/>
    </source>
</evidence>
<dbReference type="Gene3D" id="1.20.5.1930">
    <property type="match status" value="1"/>
</dbReference>
<sequence length="583" mass="63294">MPDENPLLRGTMSQLRLRELLTEVQDRIGQMIDSRNQVDALLDAMLTVAAGLELRPTLERIVHAAIELVDCRYGALGVLNPARDGLQEFLYEGIDKPTRELIGDLPTGHGLLGLLIEHPKPLCLDNLSQHTASSGFPAHHPPMHTFLGVPVSVRGEVFGNPVSEREGGLSFTEDDEVIVQALAAAAGIAVDNARLFEEATLRQRWQAATSEIRGRLLAATEPATVLPLIADRARTLGRADHVTITQPEDPNSDPADTAILVTTAYSSSAPDAGVADRRITVDGTAIGHAYRTGASVNLGSLDEGGVVAGPTLLLPLRATPDTVSGVLAIVRGPDQPSFDDRQVPMITEFADQAALALKLADDQRRLAELSVISDRDRIARDLHDKVIQRLFAHGLSLQSVQTRIRGSEMRQRVSEMIDEVQDIITDVRTTIYDLHGGDDGSRLRHTLTTVIAEQTEHSGLRTTVRMSGPVDVVEGQLAEHAEAVVREALSNVVHHARARSVDVSISVADDFTVTVTDDGVGLPLADRPQRPAQSGRPGRAGRRHLHDHRTRRRRHSLDLDRTPAGAVTSHRPDGGRLRVGPWR</sequence>
<dbReference type="Gene3D" id="3.30.565.10">
    <property type="entry name" value="Histidine kinase-like ATPase, C-terminal domain"/>
    <property type="match status" value="1"/>
</dbReference>
<evidence type="ECO:0000259" key="5">
    <source>
        <dbReference type="SMART" id="SM00065"/>
    </source>
</evidence>
<keyword evidence="6" id="KW-0614">Plasmid</keyword>
<dbReference type="InterPro" id="IPR011712">
    <property type="entry name" value="Sig_transdc_His_kin_sub3_dim/P"/>
</dbReference>
<dbReference type="GO" id="GO:0000155">
    <property type="term" value="F:phosphorelay sensor kinase activity"/>
    <property type="evidence" value="ECO:0007669"/>
    <property type="project" value="InterPro"/>
</dbReference>
<dbReference type="PANTHER" id="PTHR24421:SF56">
    <property type="entry name" value="OXYGEN SENSOR HISTIDINE KINASE RESPONSE REGULATOR DOST"/>
    <property type="match status" value="1"/>
</dbReference>
<keyword evidence="1 6" id="KW-0808">Transferase</keyword>
<evidence type="ECO:0000256" key="1">
    <source>
        <dbReference type="ARBA" id="ARBA00022679"/>
    </source>
</evidence>
<feature type="domain" description="GAF" evidence="5">
    <location>
        <begin position="221"/>
        <end position="367"/>
    </location>
</feature>
<dbReference type="PATRIC" id="fig|37919.13.peg.7807"/>
<dbReference type="EMBL" id="CP009112">
    <property type="protein sequence ID" value="ANS32016.1"/>
    <property type="molecule type" value="Genomic_DNA"/>
</dbReference>
<dbReference type="EC" id="2.7.13.3" evidence="6"/>
<name>A0A1B1KHC8_RHOOP</name>
<feature type="compositionally biased region" description="Basic residues" evidence="4">
    <location>
        <begin position="539"/>
        <end position="555"/>
    </location>
</feature>
<protein>
    <submittedName>
        <fullName evidence="6">Redox sensor histidine kinase response regulator DevS</fullName>
        <ecNumber evidence="6">2.7.13.3</ecNumber>
    </submittedName>
</protein>
<dbReference type="Gene3D" id="3.30.450.40">
    <property type="match status" value="2"/>
</dbReference>
<dbReference type="SMART" id="SM00065">
    <property type="entry name" value="GAF"/>
    <property type="match status" value="2"/>
</dbReference>
<keyword evidence="2 6" id="KW-0418">Kinase</keyword>
<dbReference type="Proteomes" id="UP000186108">
    <property type="component" value="Plasmid pR1CP1"/>
</dbReference>
<evidence type="ECO:0000256" key="2">
    <source>
        <dbReference type="ARBA" id="ARBA00022777"/>
    </source>
</evidence>
<feature type="domain" description="GAF" evidence="5">
    <location>
        <begin position="53"/>
        <end position="200"/>
    </location>
</feature>
<feature type="region of interest" description="Disordered" evidence="4">
    <location>
        <begin position="518"/>
        <end position="583"/>
    </location>
</feature>
<dbReference type="GO" id="GO:0046983">
    <property type="term" value="F:protein dimerization activity"/>
    <property type="evidence" value="ECO:0007669"/>
    <property type="project" value="InterPro"/>
</dbReference>